<evidence type="ECO:0000259" key="6">
    <source>
        <dbReference type="PROSITE" id="PS50011"/>
    </source>
</evidence>
<dbReference type="EMBL" id="OW240912">
    <property type="protein sequence ID" value="CAH2224175.1"/>
    <property type="molecule type" value="Genomic_DNA"/>
</dbReference>
<keyword evidence="5" id="KW-0812">Transmembrane</keyword>
<proteinExistence type="predicted"/>
<evidence type="ECO:0000256" key="3">
    <source>
        <dbReference type="ARBA" id="ARBA00023239"/>
    </source>
</evidence>
<evidence type="ECO:0000256" key="2">
    <source>
        <dbReference type="ARBA" id="ARBA00022741"/>
    </source>
</evidence>
<dbReference type="GO" id="GO:0005886">
    <property type="term" value="C:plasma membrane"/>
    <property type="evidence" value="ECO:0007669"/>
    <property type="project" value="TreeGrafter"/>
</dbReference>
<dbReference type="InterPro" id="IPR001245">
    <property type="entry name" value="Ser-Thr/Tyr_kinase_cat_dom"/>
</dbReference>
<evidence type="ECO:0000313" key="7">
    <source>
        <dbReference type="EMBL" id="CAH2224175.1"/>
    </source>
</evidence>
<dbReference type="GO" id="GO:0004672">
    <property type="term" value="F:protein kinase activity"/>
    <property type="evidence" value="ECO:0007669"/>
    <property type="project" value="InterPro"/>
</dbReference>
<dbReference type="EC" id="4.6.1.2" evidence="1"/>
<accession>A0AAD1VLL1</accession>
<evidence type="ECO:0000256" key="1">
    <source>
        <dbReference type="ARBA" id="ARBA00012202"/>
    </source>
</evidence>
<dbReference type="GO" id="GO:0005524">
    <property type="term" value="F:ATP binding"/>
    <property type="evidence" value="ECO:0007669"/>
    <property type="project" value="InterPro"/>
</dbReference>
<evidence type="ECO:0000313" key="8">
    <source>
        <dbReference type="Proteomes" id="UP001295444"/>
    </source>
</evidence>
<keyword evidence="2" id="KW-0547">Nucleotide-binding</keyword>
<gene>
    <name evidence="7" type="ORF">PECUL_23A040392</name>
</gene>
<keyword evidence="8" id="KW-1185">Reference proteome</keyword>
<dbReference type="Pfam" id="PF07714">
    <property type="entry name" value="PK_Tyr_Ser-Thr"/>
    <property type="match status" value="1"/>
</dbReference>
<dbReference type="SUPFAM" id="SSF56112">
    <property type="entry name" value="Protein kinase-like (PK-like)"/>
    <property type="match status" value="1"/>
</dbReference>
<dbReference type="InterPro" id="IPR000719">
    <property type="entry name" value="Prot_kinase_dom"/>
</dbReference>
<keyword evidence="5" id="KW-1133">Transmembrane helix</keyword>
<dbReference type="PANTHER" id="PTHR11920">
    <property type="entry name" value="GUANYLYL CYCLASE"/>
    <property type="match status" value="1"/>
</dbReference>
<name>A0AAD1VLL1_PELCU</name>
<keyword evidence="4" id="KW-0141">cGMP biosynthesis</keyword>
<sequence length="632" mass="71062">MSWVHRPPEKAFSGETFDVTYSVSASDEFYQFAVRNRILSQRLFTHSVAKRFCELQECPSTWKDANEENCCVHHANIHSCPLPFMSKGGICGPWIPDDGQIFTHTISTSGKMTQGNWSAKVVLFHVGVTSLIAHIRVGKMQVALEAKTLCLNNKVEAYSFCGNGECEEDETCTTCPVDCGDCPVPPDTRMAVAIPVALIVVGFILAIAGFQYQRQKMFSDESWIIDYNKIKQGGASSDYPMSRNITGSTISTGNCASYSNTSHITALSSCPAAVNTPRKHFFTHTGRYDGRIVAIKKIQKKSFTVSATIRKEVKQIRELDHPNLCKFIGGCTDVPNVAIITEYCNKGSLKDVLLNEDIPLNWGFRFSFANDIAQGMAYLHQHKMYYPRLKSTNCVIDDRWVCKITDYGLDSYRKFDSCDNSKTYHNLLNEVYLPPEGQTISSPENSTAADMYRYAIILLEIATRSDPFPEQQKEDSEYCCLPLSELIKEKSENGCPCPSEYVDLIRKCRSQNPAHRPTFEQVKKQLHKMNPNKVSPVDVMMTLMEKYSKHLELLVAERTQDLMHEKQKTDQLLYMGVADYRYLEVSSLATFPMHTATGMTTSPTCRSCSTGGCITRPSDPPTIRSRMRTAIP</sequence>
<dbReference type="GO" id="GO:0007168">
    <property type="term" value="P:receptor guanylyl cyclase signaling pathway"/>
    <property type="evidence" value="ECO:0007669"/>
    <property type="project" value="TreeGrafter"/>
</dbReference>
<keyword evidence="3" id="KW-0456">Lyase</keyword>
<dbReference type="GO" id="GO:0001653">
    <property type="term" value="F:peptide receptor activity"/>
    <property type="evidence" value="ECO:0007669"/>
    <property type="project" value="TreeGrafter"/>
</dbReference>
<dbReference type="Proteomes" id="UP001295444">
    <property type="component" value="Chromosome 01"/>
</dbReference>
<dbReference type="PROSITE" id="PS50011">
    <property type="entry name" value="PROTEIN_KINASE_DOM"/>
    <property type="match status" value="1"/>
</dbReference>
<dbReference type="Gene3D" id="1.10.510.10">
    <property type="entry name" value="Transferase(Phosphotransferase) domain 1"/>
    <property type="match status" value="1"/>
</dbReference>
<evidence type="ECO:0000256" key="4">
    <source>
        <dbReference type="ARBA" id="ARBA00023293"/>
    </source>
</evidence>
<dbReference type="GO" id="GO:0004016">
    <property type="term" value="F:adenylate cyclase activity"/>
    <property type="evidence" value="ECO:0007669"/>
    <property type="project" value="TreeGrafter"/>
</dbReference>
<feature type="domain" description="Protein kinase" evidence="6">
    <location>
        <begin position="244"/>
        <end position="530"/>
    </location>
</feature>
<protein>
    <recommendedName>
        <fullName evidence="1">guanylate cyclase</fullName>
        <ecNumber evidence="1">4.6.1.2</ecNumber>
    </recommendedName>
</protein>
<dbReference type="InterPro" id="IPR011009">
    <property type="entry name" value="Kinase-like_dom_sf"/>
</dbReference>
<keyword evidence="5" id="KW-0472">Membrane</keyword>
<feature type="transmembrane region" description="Helical" evidence="5">
    <location>
        <begin position="190"/>
        <end position="210"/>
    </location>
</feature>
<dbReference type="FunFam" id="1.10.510.10:FF:001214">
    <property type="entry name" value="Guanylate cyclase"/>
    <property type="match status" value="1"/>
</dbReference>
<keyword evidence="7" id="KW-0675">Receptor</keyword>
<dbReference type="AlphaFoldDB" id="A0AAD1VLL1"/>
<dbReference type="InterPro" id="IPR050401">
    <property type="entry name" value="Cyclic_nucleotide_synthase"/>
</dbReference>
<dbReference type="PANTHER" id="PTHR11920:SF458">
    <property type="entry name" value="GUANYLATE CYCLASE"/>
    <property type="match status" value="1"/>
</dbReference>
<reference evidence="7" key="1">
    <citation type="submission" date="2022-03" db="EMBL/GenBank/DDBJ databases">
        <authorList>
            <person name="Alioto T."/>
            <person name="Alioto T."/>
            <person name="Gomez Garrido J."/>
        </authorList>
    </citation>
    <scope>NUCLEOTIDE SEQUENCE</scope>
</reference>
<evidence type="ECO:0000256" key="5">
    <source>
        <dbReference type="SAM" id="Phobius"/>
    </source>
</evidence>
<dbReference type="GO" id="GO:0004383">
    <property type="term" value="F:guanylate cyclase activity"/>
    <property type="evidence" value="ECO:0007669"/>
    <property type="project" value="UniProtKB-EC"/>
</dbReference>
<organism evidence="7 8">
    <name type="scientific">Pelobates cultripes</name>
    <name type="common">Western spadefoot toad</name>
    <dbReference type="NCBI Taxonomy" id="61616"/>
    <lineage>
        <taxon>Eukaryota</taxon>
        <taxon>Metazoa</taxon>
        <taxon>Chordata</taxon>
        <taxon>Craniata</taxon>
        <taxon>Vertebrata</taxon>
        <taxon>Euteleostomi</taxon>
        <taxon>Amphibia</taxon>
        <taxon>Batrachia</taxon>
        <taxon>Anura</taxon>
        <taxon>Pelobatoidea</taxon>
        <taxon>Pelobatidae</taxon>
        <taxon>Pelobates</taxon>
    </lineage>
</organism>